<evidence type="ECO:0000313" key="10">
    <source>
        <dbReference type="EMBL" id="EHN03522.1"/>
    </source>
</evidence>
<dbReference type="InterPro" id="IPR029760">
    <property type="entry name" value="GPX_CS"/>
</dbReference>
<gene>
    <name evidence="10" type="ORF">VIN7_5746</name>
</gene>
<dbReference type="EMBL" id="AGVY01000137">
    <property type="protein sequence ID" value="EHN03522.1"/>
    <property type="molecule type" value="Genomic_DNA"/>
</dbReference>
<evidence type="ECO:0000256" key="6">
    <source>
        <dbReference type="ARBA" id="ARBA00023284"/>
    </source>
</evidence>
<evidence type="ECO:0000256" key="3">
    <source>
        <dbReference type="ARBA" id="ARBA00022862"/>
    </source>
</evidence>
<dbReference type="InterPro" id="IPR029759">
    <property type="entry name" value="GPX_AS"/>
</dbReference>
<keyword evidence="4 9" id="KW-0560">Oxidoreductase</keyword>
<evidence type="ECO:0000256" key="1">
    <source>
        <dbReference type="ARBA" id="ARBA00006926"/>
    </source>
</evidence>
<dbReference type="PANTHER" id="PTHR11592">
    <property type="entry name" value="GLUTATHIONE PEROXIDASE"/>
    <property type="match status" value="1"/>
</dbReference>
<dbReference type="SUPFAM" id="SSF52833">
    <property type="entry name" value="Thioredoxin-like"/>
    <property type="match status" value="1"/>
</dbReference>
<dbReference type="GO" id="GO:0140824">
    <property type="term" value="F:thioredoxin-dependent peroxiredoxin activity"/>
    <property type="evidence" value="ECO:0007669"/>
    <property type="project" value="UniProtKB-EC"/>
</dbReference>
<sequence length="175" mass="19701">MSTSFYELECQDKKGEIFKFDQLKGKVVLIVNVASKCGFTPQYKDLEALYQKYQGKGFIILGFPCNQFGKQEPGSDEQITEFCQLNYGVTFPIMKKIEVNGSNADPVYNYLKSQKSGLLGFKGVKWNFEKFLVDRNGNVVQRYSSLTKPSSLDQEIQSLLSKWTSLVAGSASPTE</sequence>
<dbReference type="GO" id="GO:0004602">
    <property type="term" value="F:glutathione peroxidase activity"/>
    <property type="evidence" value="ECO:0007669"/>
    <property type="project" value="UniProtKB-ARBA"/>
</dbReference>
<evidence type="ECO:0000256" key="2">
    <source>
        <dbReference type="ARBA" id="ARBA00022559"/>
    </source>
</evidence>
<dbReference type="PANTHER" id="PTHR11592:SF78">
    <property type="entry name" value="GLUTATHIONE PEROXIDASE"/>
    <property type="match status" value="1"/>
</dbReference>
<dbReference type="InterPro" id="IPR000889">
    <property type="entry name" value="Glutathione_peroxidase"/>
</dbReference>
<dbReference type="PROSITE" id="PS00460">
    <property type="entry name" value="GLUTATHIONE_PEROXID_1"/>
    <property type="match status" value="1"/>
</dbReference>
<name>H0GRL6_SACCK</name>
<comment type="caution">
    <text evidence="10">The sequence shown here is derived from an EMBL/GenBank/DDBJ whole genome shotgun (WGS) entry which is preliminary data.</text>
</comment>
<evidence type="ECO:0000313" key="11">
    <source>
        <dbReference type="Proteomes" id="UP000009009"/>
    </source>
</evidence>
<dbReference type="Gene3D" id="3.40.30.10">
    <property type="entry name" value="Glutaredoxin"/>
    <property type="match status" value="1"/>
</dbReference>
<protein>
    <recommendedName>
        <fullName evidence="9">Glutathione peroxidase</fullName>
    </recommendedName>
</protein>
<keyword evidence="3" id="KW-0049">Antioxidant</keyword>
<dbReference type="PIRSF" id="PIRSF000303">
    <property type="entry name" value="Glutathion_perox"/>
    <property type="match status" value="1"/>
</dbReference>
<dbReference type="CDD" id="cd00340">
    <property type="entry name" value="GSH_Peroxidase"/>
    <property type="match status" value="1"/>
</dbReference>
<dbReference type="Pfam" id="PF00255">
    <property type="entry name" value="GSHPx"/>
    <property type="match status" value="1"/>
</dbReference>
<keyword evidence="2 9" id="KW-0575">Peroxidase</keyword>
<dbReference type="GO" id="GO:0047066">
    <property type="term" value="F:phospholipid-hydroperoxide glutathione peroxidase activity"/>
    <property type="evidence" value="ECO:0007669"/>
    <property type="project" value="UniProtKB-ARBA"/>
</dbReference>
<dbReference type="GO" id="GO:0034599">
    <property type="term" value="P:cellular response to oxidative stress"/>
    <property type="evidence" value="ECO:0007669"/>
    <property type="project" value="TreeGrafter"/>
</dbReference>
<evidence type="ECO:0000256" key="4">
    <source>
        <dbReference type="ARBA" id="ARBA00023002"/>
    </source>
</evidence>
<organism evidence="10 11">
    <name type="scientific">Saccharomyces cerevisiae x Saccharomyces kudriavzevii (strain VIN7)</name>
    <name type="common">Yeast</name>
    <dbReference type="NCBI Taxonomy" id="1095631"/>
    <lineage>
        <taxon>Eukaryota</taxon>
        <taxon>Fungi</taxon>
        <taxon>Dikarya</taxon>
        <taxon>Ascomycota</taxon>
        <taxon>Saccharomycotina</taxon>
        <taxon>Saccharomycetes</taxon>
        <taxon>Saccharomycetales</taxon>
        <taxon>Saccharomycetaceae</taxon>
        <taxon>Saccharomyces</taxon>
    </lineage>
</organism>
<dbReference type="PRINTS" id="PR01011">
    <property type="entry name" value="GLUTPROXDASE"/>
</dbReference>
<dbReference type="OrthoDB" id="446890at2759"/>
<accession>H0GRL6</accession>
<keyword evidence="11" id="KW-1185">Reference proteome</keyword>
<dbReference type="AlphaFoldDB" id="H0GRL6"/>
<evidence type="ECO:0000256" key="9">
    <source>
        <dbReference type="RuleBase" id="RU000499"/>
    </source>
</evidence>
<evidence type="ECO:0000256" key="8">
    <source>
        <dbReference type="PIRSR" id="PIRSR000303-1"/>
    </source>
</evidence>
<dbReference type="PROSITE" id="PS51355">
    <property type="entry name" value="GLUTATHIONE_PEROXID_3"/>
    <property type="match status" value="1"/>
</dbReference>
<dbReference type="Proteomes" id="UP000009009">
    <property type="component" value="Unassembled WGS sequence"/>
</dbReference>
<evidence type="ECO:0000256" key="7">
    <source>
        <dbReference type="ARBA" id="ARBA00049091"/>
    </source>
</evidence>
<comment type="similarity">
    <text evidence="1 9">Belongs to the glutathione peroxidase family.</text>
</comment>
<proteinExistence type="inferred from homology"/>
<reference evidence="10 11" key="1">
    <citation type="journal article" date="2012" name="FEMS Yeast Res.">
        <title>The genome sequence of the wine yeast VIN7 reveals an allotriploid hybrid genome with Saccharomyces cerevisiae and Saccharomyces kudriavzevii origins.</title>
        <authorList>
            <person name="Borneman A.R."/>
            <person name="Desany B.A."/>
            <person name="Riches D."/>
            <person name="Affourtit J.P."/>
            <person name="Forgan A.H."/>
            <person name="Pretorius I.S."/>
            <person name="Egholm M."/>
            <person name="Chambers P.J."/>
        </authorList>
    </citation>
    <scope>NUCLEOTIDE SEQUENCE [LARGE SCALE GENOMIC DNA]</scope>
    <source>
        <strain evidence="10 11">VIN7</strain>
    </source>
</reference>
<keyword evidence="5" id="KW-1015">Disulfide bond</keyword>
<evidence type="ECO:0000256" key="5">
    <source>
        <dbReference type="ARBA" id="ARBA00023157"/>
    </source>
</evidence>
<dbReference type="FunFam" id="3.40.30.10:FF:000010">
    <property type="entry name" value="Glutathione peroxidase"/>
    <property type="match status" value="1"/>
</dbReference>
<dbReference type="HOGENOM" id="CLU_029507_3_1_1"/>
<dbReference type="InterPro" id="IPR036249">
    <property type="entry name" value="Thioredoxin-like_sf"/>
</dbReference>
<feature type="active site" evidence="8">
    <location>
        <position position="37"/>
    </location>
</feature>
<comment type="catalytic activity">
    <reaction evidence="7">
        <text>a hydroperoxide + [thioredoxin]-dithiol = an alcohol + [thioredoxin]-disulfide + H2O</text>
        <dbReference type="Rhea" id="RHEA:62620"/>
        <dbReference type="Rhea" id="RHEA-COMP:10698"/>
        <dbReference type="Rhea" id="RHEA-COMP:10700"/>
        <dbReference type="ChEBI" id="CHEBI:15377"/>
        <dbReference type="ChEBI" id="CHEBI:29950"/>
        <dbReference type="ChEBI" id="CHEBI:30879"/>
        <dbReference type="ChEBI" id="CHEBI:35924"/>
        <dbReference type="ChEBI" id="CHEBI:50058"/>
        <dbReference type="EC" id="1.11.1.24"/>
    </reaction>
</comment>
<dbReference type="PhylomeDB" id="H0GRL6"/>
<dbReference type="PROSITE" id="PS00763">
    <property type="entry name" value="GLUTATHIONE_PEROXID_2"/>
    <property type="match status" value="1"/>
</dbReference>
<keyword evidence="6" id="KW-0676">Redox-active center</keyword>